<dbReference type="Gene3D" id="1.10.533.10">
    <property type="entry name" value="Death Domain, Fas"/>
    <property type="match status" value="1"/>
</dbReference>
<dbReference type="InterPro" id="IPR000488">
    <property type="entry name" value="Death_dom"/>
</dbReference>
<keyword evidence="3" id="KW-1185">Reference proteome</keyword>
<sequence>MTTDDKVLIMYKAEIHKKYSRLVEGLNACVTQWETFCRQQNFFVSTLKSPSRLSKDTYIHSTANSALVRKLRVGRHDVKSLSDVRVVYIDYIKNPLTTVKAEILARFFVIIDRLREYRDELNETVSEILKRVDVSDNCQERVNLAHALNIKLLRLETLLKDDNDFSSLNRERHKLAIGDMLDFSGVISLAPTIHETIRVILKILRQYTRSLGHESEGDGSIAPSMSNPSKLSDRKKTVSLPPLVHCPPASVDDHHDQVHQYKDAESDNELDNATLKKFKKKADHSEDLDNQNGYHSNMAVNGTERKIPNIETQTMKMATTIRRGTSGRNKNKVAKTHEVSLPPIHENGVLGNSQDSHSAGSRRSDVKPAVKKGESLVMTDQSSDIGNSISSMKSAPAKSIQASVIQDLQRRVKSLEDSSADMKIRQKLHILLTQGLSPTVSPEVIRITKDHIATDMLMVFGLAIGLNIADIATLRETHHQNIKEMASQMLSLWQRQQGKHGATLEKFIESLIQIGERDVASACLDDLRLLVYRLNDTNNRH</sequence>
<dbReference type="CDD" id="cd01670">
    <property type="entry name" value="Death"/>
    <property type="match status" value="1"/>
</dbReference>
<evidence type="ECO:0000259" key="2">
    <source>
        <dbReference type="PROSITE" id="PS50017"/>
    </source>
</evidence>
<feature type="domain" description="Death" evidence="2">
    <location>
        <begin position="460"/>
        <end position="527"/>
    </location>
</feature>
<dbReference type="GeneID" id="102807303"/>
<dbReference type="InterPro" id="IPR011029">
    <property type="entry name" value="DEATH-like_dom_sf"/>
</dbReference>
<feature type="region of interest" description="Disordered" evidence="1">
    <location>
        <begin position="212"/>
        <end position="256"/>
    </location>
</feature>
<evidence type="ECO:0000313" key="3">
    <source>
        <dbReference type="Proteomes" id="UP000694865"/>
    </source>
</evidence>
<dbReference type="RefSeq" id="XP_006824370.1">
    <property type="nucleotide sequence ID" value="XM_006824307.1"/>
</dbReference>
<organism evidence="3 4">
    <name type="scientific">Saccoglossus kowalevskii</name>
    <name type="common">Acorn worm</name>
    <dbReference type="NCBI Taxonomy" id="10224"/>
    <lineage>
        <taxon>Eukaryota</taxon>
        <taxon>Metazoa</taxon>
        <taxon>Hemichordata</taxon>
        <taxon>Enteropneusta</taxon>
        <taxon>Harrimaniidae</taxon>
        <taxon>Saccoglossus</taxon>
    </lineage>
</organism>
<dbReference type="Pfam" id="PF00531">
    <property type="entry name" value="Death"/>
    <property type="match status" value="1"/>
</dbReference>
<proteinExistence type="predicted"/>
<feature type="compositionally biased region" description="Polar residues" evidence="1">
    <location>
        <begin position="350"/>
        <end position="361"/>
    </location>
</feature>
<protein>
    <submittedName>
        <fullName evidence="4">Uncharacterized protein LOC102807303</fullName>
    </submittedName>
</protein>
<reference evidence="4" key="1">
    <citation type="submission" date="2025-08" db="UniProtKB">
        <authorList>
            <consortium name="RefSeq"/>
        </authorList>
    </citation>
    <scope>IDENTIFICATION</scope>
    <source>
        <tissue evidence="4">Testes</tissue>
    </source>
</reference>
<evidence type="ECO:0000313" key="4">
    <source>
        <dbReference type="RefSeq" id="XP_006824370.1"/>
    </source>
</evidence>
<feature type="compositionally biased region" description="Polar residues" evidence="1">
    <location>
        <begin position="378"/>
        <end position="392"/>
    </location>
</feature>
<name>A0ABM0MWH9_SACKO</name>
<dbReference type="PROSITE" id="PS50017">
    <property type="entry name" value="DEATH_DOMAIN"/>
    <property type="match status" value="1"/>
</dbReference>
<feature type="region of interest" description="Disordered" evidence="1">
    <location>
        <begin position="343"/>
        <end position="392"/>
    </location>
</feature>
<gene>
    <name evidence="4" type="primary">LOC102807303</name>
</gene>
<evidence type="ECO:0000256" key="1">
    <source>
        <dbReference type="SAM" id="MobiDB-lite"/>
    </source>
</evidence>
<feature type="compositionally biased region" description="Basic and acidic residues" evidence="1">
    <location>
        <begin position="362"/>
        <end position="374"/>
    </location>
</feature>
<accession>A0ABM0MWH9</accession>
<dbReference type="Proteomes" id="UP000694865">
    <property type="component" value="Unplaced"/>
</dbReference>
<dbReference type="SUPFAM" id="SSF47986">
    <property type="entry name" value="DEATH domain"/>
    <property type="match status" value="1"/>
</dbReference>